<organism evidence="1 2">
    <name type="scientific">Flavobacterium silvaticum</name>
    <dbReference type="NCBI Taxonomy" id="1852020"/>
    <lineage>
        <taxon>Bacteria</taxon>
        <taxon>Pseudomonadati</taxon>
        <taxon>Bacteroidota</taxon>
        <taxon>Flavobacteriia</taxon>
        <taxon>Flavobacteriales</taxon>
        <taxon>Flavobacteriaceae</taxon>
        <taxon>Flavobacterium</taxon>
    </lineage>
</organism>
<dbReference type="Proteomes" id="UP000712080">
    <property type="component" value="Unassembled WGS sequence"/>
</dbReference>
<dbReference type="GO" id="GO:0005975">
    <property type="term" value="P:carbohydrate metabolic process"/>
    <property type="evidence" value="ECO:0007669"/>
    <property type="project" value="UniProtKB-ARBA"/>
</dbReference>
<dbReference type="SUPFAM" id="SSF52309">
    <property type="entry name" value="N-(deoxy)ribosyltransferase-like"/>
    <property type="match status" value="1"/>
</dbReference>
<dbReference type="SUPFAM" id="SSF49899">
    <property type="entry name" value="Concanavalin A-like lectins/glucanases"/>
    <property type="match status" value="1"/>
</dbReference>
<dbReference type="EMBL" id="JAAMPU010000091">
    <property type="protein sequence ID" value="NMH26556.1"/>
    <property type="molecule type" value="Genomic_DNA"/>
</dbReference>
<keyword evidence="2" id="KW-1185">Reference proteome</keyword>
<comment type="caution">
    <text evidence="1">The sequence shown here is derived from an EMBL/GenBank/DDBJ whole genome shotgun (WGS) entry which is preliminary data.</text>
</comment>
<dbReference type="GO" id="GO:0004553">
    <property type="term" value="F:hydrolase activity, hydrolyzing O-glycosyl compounds"/>
    <property type="evidence" value="ECO:0007669"/>
    <property type="project" value="UniProtKB-ARBA"/>
</dbReference>
<dbReference type="Gene3D" id="2.60.120.560">
    <property type="entry name" value="Exo-inulinase, domain 1"/>
    <property type="match status" value="1"/>
</dbReference>
<evidence type="ECO:0000313" key="1">
    <source>
        <dbReference type="EMBL" id="NMH26556.1"/>
    </source>
</evidence>
<gene>
    <name evidence="1" type="ORF">G6047_00800</name>
</gene>
<proteinExistence type="predicted"/>
<evidence type="ECO:0000313" key="2">
    <source>
        <dbReference type="Proteomes" id="UP000712080"/>
    </source>
</evidence>
<protein>
    <submittedName>
        <fullName evidence="1">Uncharacterized protein</fullName>
    </submittedName>
</protein>
<name>A0A972FXA7_9FLAO</name>
<dbReference type="Gene3D" id="3.40.50.450">
    <property type="match status" value="1"/>
</dbReference>
<dbReference type="AlphaFoldDB" id="A0A972FXA7"/>
<reference evidence="1" key="1">
    <citation type="submission" date="2020-02" db="EMBL/GenBank/DDBJ databases">
        <title>Flavobacterium sp. genome.</title>
        <authorList>
            <person name="Jung H.S."/>
            <person name="Baek J.H."/>
            <person name="Jeon C.O."/>
        </authorList>
    </citation>
    <scope>NUCLEOTIDE SEQUENCE</scope>
    <source>
        <strain evidence="1">SE-s28</strain>
    </source>
</reference>
<sequence>MEIKNFAILKGEEVKIEKGVITLSQPEIHDNSDSSISKERVNADIRTDFLFSNGTIELKFKTNNYSTGVLLLFETDNQNGISIGLSKHYNSFIIGDGIKKITPITYAGTLKNYQLNEERKLKIQIDGSFAKLYIDNVLVVESFVSIKEAPITFRISSQGELQVYDIKIASVKPKIFVVMQFTKEYNELFEDVIRPIAESAGYECIRADEFYTSTPIIKDIVESIQSSTAIIAEITPDNPNVFYEIGYSHAINKPTILLCDRKREKLPFDLTSFRTLFYENTISGKLKVETSLKKYLDNIK</sequence>
<accession>A0A972FXA7</accession>
<dbReference type="RefSeq" id="WP_169525477.1">
    <property type="nucleotide sequence ID" value="NZ_JAAMPU010000091.1"/>
</dbReference>
<dbReference type="InterPro" id="IPR013320">
    <property type="entry name" value="ConA-like_dom_sf"/>
</dbReference>